<proteinExistence type="predicted"/>
<dbReference type="EMBL" id="JAUIRO010000005">
    <property type="protein sequence ID" value="KAK0712736.1"/>
    <property type="molecule type" value="Genomic_DNA"/>
</dbReference>
<evidence type="ECO:0000313" key="2">
    <source>
        <dbReference type="Proteomes" id="UP001172101"/>
    </source>
</evidence>
<dbReference type="RefSeq" id="XP_060294059.1">
    <property type="nucleotide sequence ID" value="XM_060446686.1"/>
</dbReference>
<evidence type="ECO:0008006" key="3">
    <source>
        <dbReference type="Google" id="ProtNLM"/>
    </source>
</evidence>
<protein>
    <recommendedName>
        <fullName evidence="3">BTB domain-containing protein</fullName>
    </recommendedName>
</protein>
<sequence length="365" mass="41582">MTCRQTRQMIAPKAMEPKFVWAAEGGDLRLNIGEQEKPFLVNARVMASNSKFLKYKIFNHWARNCNKNEEGLWEVSLPDDVPAVWEFLAPLMHDDKLTMAINHEFSAGTLLHLCYAVNRYKLKEVEAVRTWLAMQPKKKACGNFPPAGWDGLAIEQQILAAWVFGWDIVRHQAEWTIAHTCTIDERGVPISPTTGKPLDSEHFYPRFDTLTSTVARIQSLRQRMFAAYYRQVFAKMEATHQRPHELEPACWYGSYMQPTRCSKRLVRFVMGQARSHGVYPRDGTALSPAAPPHQRPALTVAAYEAAMNRWVGALCGGLYVAENDYNYNTLCDCTWSSEVYPNAVATRVRNVAKQIQTLKDRPLAL</sequence>
<gene>
    <name evidence="1" type="ORF">B0T26DRAFT_780376</name>
</gene>
<comment type="caution">
    <text evidence="1">The sequence shown here is derived from an EMBL/GenBank/DDBJ whole genome shotgun (WGS) entry which is preliminary data.</text>
</comment>
<accession>A0AA40ABE5</accession>
<dbReference type="Proteomes" id="UP001172101">
    <property type="component" value="Unassembled WGS sequence"/>
</dbReference>
<organism evidence="1 2">
    <name type="scientific">Lasiosphaeria miniovina</name>
    <dbReference type="NCBI Taxonomy" id="1954250"/>
    <lineage>
        <taxon>Eukaryota</taxon>
        <taxon>Fungi</taxon>
        <taxon>Dikarya</taxon>
        <taxon>Ascomycota</taxon>
        <taxon>Pezizomycotina</taxon>
        <taxon>Sordariomycetes</taxon>
        <taxon>Sordariomycetidae</taxon>
        <taxon>Sordariales</taxon>
        <taxon>Lasiosphaeriaceae</taxon>
        <taxon>Lasiosphaeria</taxon>
    </lineage>
</organism>
<evidence type="ECO:0000313" key="1">
    <source>
        <dbReference type="EMBL" id="KAK0712736.1"/>
    </source>
</evidence>
<dbReference type="AlphaFoldDB" id="A0AA40ABE5"/>
<dbReference type="GeneID" id="85329956"/>
<name>A0AA40ABE5_9PEZI</name>
<keyword evidence="2" id="KW-1185">Reference proteome</keyword>
<reference evidence="1" key="1">
    <citation type="submission" date="2023-06" db="EMBL/GenBank/DDBJ databases">
        <title>Genome-scale phylogeny and comparative genomics of the fungal order Sordariales.</title>
        <authorList>
            <consortium name="Lawrence Berkeley National Laboratory"/>
            <person name="Hensen N."/>
            <person name="Bonometti L."/>
            <person name="Westerberg I."/>
            <person name="Brannstrom I.O."/>
            <person name="Guillou S."/>
            <person name="Cros-Aarteil S."/>
            <person name="Calhoun S."/>
            <person name="Haridas S."/>
            <person name="Kuo A."/>
            <person name="Mondo S."/>
            <person name="Pangilinan J."/>
            <person name="Riley R."/>
            <person name="LaButti K."/>
            <person name="Andreopoulos B."/>
            <person name="Lipzen A."/>
            <person name="Chen C."/>
            <person name="Yanf M."/>
            <person name="Daum C."/>
            <person name="Ng V."/>
            <person name="Clum A."/>
            <person name="Steindorff A."/>
            <person name="Ohm R."/>
            <person name="Martin F."/>
            <person name="Silar P."/>
            <person name="Natvig D."/>
            <person name="Lalanne C."/>
            <person name="Gautier V."/>
            <person name="Ament-velasquez S.L."/>
            <person name="Kruys A."/>
            <person name="Hutchinson M.I."/>
            <person name="Powell A.J."/>
            <person name="Barry K."/>
            <person name="Miller A.N."/>
            <person name="Grigoriev I.V."/>
            <person name="Debuchy R."/>
            <person name="Gladieux P."/>
            <person name="Thoren M.H."/>
            <person name="Johannesson H."/>
        </authorList>
    </citation>
    <scope>NUCLEOTIDE SEQUENCE</scope>
    <source>
        <strain evidence="1">SMH2392-1A</strain>
    </source>
</reference>